<reference evidence="4 5" key="1">
    <citation type="submission" date="2019-08" db="EMBL/GenBank/DDBJ databases">
        <title>In-depth cultivation of the pig gut microbiome towards novel bacterial diversity and tailored functional studies.</title>
        <authorList>
            <person name="Wylensek D."/>
            <person name="Hitch T.C.A."/>
            <person name="Clavel T."/>
        </authorList>
    </citation>
    <scope>NUCLEOTIDE SEQUENCE [LARGE SCALE GENOMIC DNA]</scope>
    <source>
        <strain evidence="4 5">CA-Schmier-601-WT-1</strain>
    </source>
</reference>
<accession>A0A6N7X980</accession>
<feature type="region of interest" description="Disordered" evidence="2">
    <location>
        <begin position="1"/>
        <end position="54"/>
    </location>
</feature>
<dbReference type="SUPFAM" id="SSF48452">
    <property type="entry name" value="TPR-like"/>
    <property type="match status" value="1"/>
</dbReference>
<protein>
    <submittedName>
        <fullName evidence="4">Uncharacterized protein</fullName>
    </submittedName>
</protein>
<dbReference type="InterPro" id="IPR019734">
    <property type="entry name" value="TPR_rpt"/>
</dbReference>
<keyword evidence="3" id="KW-0812">Transmembrane</keyword>
<keyword evidence="1" id="KW-0802">TPR repeat</keyword>
<feature type="region of interest" description="Disordered" evidence="2">
    <location>
        <begin position="274"/>
        <end position="309"/>
    </location>
</feature>
<dbReference type="Proteomes" id="UP000469325">
    <property type="component" value="Unassembled WGS sequence"/>
</dbReference>
<evidence type="ECO:0000313" key="5">
    <source>
        <dbReference type="Proteomes" id="UP000469325"/>
    </source>
</evidence>
<dbReference type="PROSITE" id="PS50005">
    <property type="entry name" value="TPR"/>
    <property type="match status" value="1"/>
</dbReference>
<dbReference type="AlphaFoldDB" id="A0A6N7X980"/>
<proteinExistence type="predicted"/>
<name>A0A6N7X980_9ACTN</name>
<keyword evidence="3" id="KW-1133">Transmembrane helix</keyword>
<dbReference type="Gene3D" id="1.25.40.10">
    <property type="entry name" value="Tetratricopeptide repeat domain"/>
    <property type="match status" value="1"/>
</dbReference>
<feature type="transmembrane region" description="Helical" evidence="3">
    <location>
        <begin position="59"/>
        <end position="82"/>
    </location>
</feature>
<evidence type="ECO:0000313" key="4">
    <source>
        <dbReference type="EMBL" id="MST71977.1"/>
    </source>
</evidence>
<evidence type="ECO:0000256" key="1">
    <source>
        <dbReference type="PROSITE-ProRule" id="PRU00339"/>
    </source>
</evidence>
<evidence type="ECO:0000256" key="3">
    <source>
        <dbReference type="SAM" id="Phobius"/>
    </source>
</evidence>
<dbReference type="SMART" id="SM00028">
    <property type="entry name" value="TPR"/>
    <property type="match status" value="2"/>
</dbReference>
<evidence type="ECO:0000256" key="2">
    <source>
        <dbReference type="SAM" id="MobiDB-lite"/>
    </source>
</evidence>
<feature type="compositionally biased region" description="Basic and acidic residues" evidence="2">
    <location>
        <begin position="32"/>
        <end position="48"/>
    </location>
</feature>
<dbReference type="Pfam" id="PF13181">
    <property type="entry name" value="TPR_8"/>
    <property type="match status" value="1"/>
</dbReference>
<dbReference type="InterPro" id="IPR011990">
    <property type="entry name" value="TPR-like_helical_dom_sf"/>
</dbReference>
<sequence>MNRRDGRMSGNKGTSGKRLARAKVASGSNDKGASDKAAKGTARRDGGKKPGKRGKGTQIAIVVFGIVMALSMMLPSLSAIFAGSSSSSSQSSQKADSASTTDSSDSSSSTTSSMASVDAKYSSTVSELEAKLKEKPKSLATLLNLGNDYMAWAYSASTYATDDTSKQHVNDLYQKAMGYYDQYLALNDSSAVRVNRALCQYYSGDADGAKSALLELTQSDSTYGPAWANLGLMYESSGDTANAKSAYQKAEEADANDEYGAKSFAEQRLSVIASQEAEASDSSSSSTTTSGSTTQGLSETLANSSGTNL</sequence>
<dbReference type="EMBL" id="VUNC01000001">
    <property type="protein sequence ID" value="MST71977.1"/>
    <property type="molecule type" value="Genomic_DNA"/>
</dbReference>
<keyword evidence="3" id="KW-0472">Membrane</keyword>
<feature type="repeat" description="TPR" evidence="1">
    <location>
        <begin position="224"/>
        <end position="257"/>
    </location>
</feature>
<comment type="caution">
    <text evidence="4">The sequence shown here is derived from an EMBL/GenBank/DDBJ whole genome shotgun (WGS) entry which is preliminary data.</text>
</comment>
<gene>
    <name evidence="4" type="ORF">FYJ68_02475</name>
</gene>
<feature type="compositionally biased region" description="Low complexity" evidence="2">
    <location>
        <begin position="274"/>
        <end position="301"/>
    </location>
</feature>
<keyword evidence="5" id="KW-1185">Reference proteome</keyword>
<organism evidence="4 5">
    <name type="scientific">Olsenella porci</name>
    <dbReference type="NCBI Taxonomy" id="2652279"/>
    <lineage>
        <taxon>Bacteria</taxon>
        <taxon>Bacillati</taxon>
        <taxon>Actinomycetota</taxon>
        <taxon>Coriobacteriia</taxon>
        <taxon>Coriobacteriales</taxon>
        <taxon>Atopobiaceae</taxon>
        <taxon>Olsenella</taxon>
    </lineage>
</organism>
<feature type="region of interest" description="Disordered" evidence="2">
    <location>
        <begin position="85"/>
        <end position="113"/>
    </location>
</feature>